<reference evidence="5" key="1">
    <citation type="submission" date="2016-10" db="EMBL/GenBank/DDBJ databases">
        <authorList>
            <person name="Varghese N."/>
            <person name="Submissions S."/>
        </authorList>
    </citation>
    <scope>NUCLEOTIDE SEQUENCE [LARGE SCALE GENOMIC DNA]</scope>
    <source>
        <strain evidence="5">DSM 18733</strain>
    </source>
</reference>
<dbReference type="PANTHER" id="PTHR30273:SF2">
    <property type="entry name" value="PROTEIN FECR"/>
    <property type="match status" value="1"/>
</dbReference>
<evidence type="ECO:0000259" key="2">
    <source>
        <dbReference type="Pfam" id="PF04773"/>
    </source>
</evidence>
<evidence type="ECO:0000313" key="5">
    <source>
        <dbReference type="Proteomes" id="UP000199421"/>
    </source>
</evidence>
<dbReference type="OrthoDB" id="697544at2"/>
<dbReference type="RefSeq" id="WP_093323081.1">
    <property type="nucleotide sequence ID" value="NZ_FOAF01000001.1"/>
</dbReference>
<dbReference type="GO" id="GO:0016989">
    <property type="term" value="F:sigma factor antagonist activity"/>
    <property type="evidence" value="ECO:0007669"/>
    <property type="project" value="TreeGrafter"/>
</dbReference>
<dbReference type="Gene3D" id="2.60.120.1440">
    <property type="match status" value="1"/>
</dbReference>
<name>A0A1H7MLH1_OLID1</name>
<dbReference type="InterPro" id="IPR032508">
    <property type="entry name" value="FecR_C"/>
</dbReference>
<dbReference type="AlphaFoldDB" id="A0A1H7MLH1"/>
<feature type="domain" description="FecR protein" evidence="2">
    <location>
        <begin position="103"/>
        <end position="197"/>
    </location>
</feature>
<proteinExistence type="predicted"/>
<dbReference type="STRING" id="407022.SAMN05661044_02057"/>
<evidence type="ECO:0000259" key="3">
    <source>
        <dbReference type="Pfam" id="PF16344"/>
    </source>
</evidence>
<organism evidence="4 5">
    <name type="scientific">Olivibacter domesticus</name>
    <name type="common">Pseudosphingobacterium domesticum</name>
    <dbReference type="NCBI Taxonomy" id="407022"/>
    <lineage>
        <taxon>Bacteria</taxon>
        <taxon>Pseudomonadati</taxon>
        <taxon>Bacteroidota</taxon>
        <taxon>Sphingobacteriia</taxon>
        <taxon>Sphingobacteriales</taxon>
        <taxon>Sphingobacteriaceae</taxon>
        <taxon>Olivibacter</taxon>
    </lineage>
</organism>
<dbReference type="InterPro" id="IPR006860">
    <property type="entry name" value="FecR"/>
</dbReference>
<dbReference type="InterPro" id="IPR012373">
    <property type="entry name" value="Ferrdict_sens_TM"/>
</dbReference>
<dbReference type="EMBL" id="FOAF01000001">
    <property type="protein sequence ID" value="SEL12146.1"/>
    <property type="molecule type" value="Genomic_DNA"/>
</dbReference>
<evidence type="ECO:0000313" key="4">
    <source>
        <dbReference type="EMBL" id="SEL12146.1"/>
    </source>
</evidence>
<feature type="domain" description="Protein FecR C-terminal" evidence="3">
    <location>
        <begin position="242"/>
        <end position="310"/>
    </location>
</feature>
<dbReference type="Proteomes" id="UP000199421">
    <property type="component" value="Unassembled WGS sequence"/>
</dbReference>
<dbReference type="Pfam" id="PF04773">
    <property type="entry name" value="FecR"/>
    <property type="match status" value="1"/>
</dbReference>
<dbReference type="PIRSF" id="PIRSF018266">
    <property type="entry name" value="FecR"/>
    <property type="match status" value="1"/>
</dbReference>
<dbReference type="Gene3D" id="3.55.50.30">
    <property type="match status" value="1"/>
</dbReference>
<evidence type="ECO:0000256" key="1">
    <source>
        <dbReference type="SAM" id="Phobius"/>
    </source>
</evidence>
<gene>
    <name evidence="4" type="ORF">SAMN05661044_02057</name>
</gene>
<keyword evidence="5" id="KW-1185">Reference proteome</keyword>
<dbReference type="Pfam" id="PF16344">
    <property type="entry name" value="FecR_C"/>
    <property type="match status" value="1"/>
</dbReference>
<keyword evidence="1" id="KW-1133">Transmembrane helix</keyword>
<protein>
    <submittedName>
        <fullName evidence="4">FecR family protein</fullName>
    </submittedName>
</protein>
<accession>A0A1H7MLH1</accession>
<feature type="transmembrane region" description="Helical" evidence="1">
    <location>
        <begin position="68"/>
        <end position="90"/>
    </location>
</feature>
<dbReference type="PANTHER" id="PTHR30273">
    <property type="entry name" value="PERIPLASMIC SIGNAL SENSOR AND SIGMA FACTOR ACTIVATOR FECR-RELATED"/>
    <property type="match status" value="1"/>
</dbReference>
<sequence>MDKRRLALLLKKYLNNKASDEEKNIIDDWIGQKQNEDNHKQKLDPIAIREKLKTKIDQKIIRNKYRRINLTLVVGFIFVTLFTLSIKYYYGGVNAYKQENYLINVPKGKKIRVKLIDGSVVWLNAESRFEYPKTFNKEKRAVNLLGGEAFFDIATDKTRPFIVETNASQTQVLGTTFNIKTGKSDKAVITLVNGAVRVSRKKADAMQGSIDLKPNEQLVLERNRLPLKKKVNTSQIIGWNRIYFDNQSLEEAIKVLIKAYGVQVVLKEESIRNIKFSASFSLADKPADVIYELAKANNIRYKWENEKVTLY</sequence>
<keyword evidence="1" id="KW-0472">Membrane</keyword>
<keyword evidence="1" id="KW-0812">Transmembrane</keyword>